<feature type="transmembrane region" description="Helical" evidence="5">
    <location>
        <begin position="186"/>
        <end position="213"/>
    </location>
</feature>
<organism evidence="7 8">
    <name type="scientific">Terrybacteria sp. (strain RIFCSPHIGHO2_01_FULL_58_15)</name>
    <dbReference type="NCBI Taxonomy" id="1802363"/>
    <lineage>
        <taxon>Bacteria</taxon>
        <taxon>Candidatus Terryibacteriota</taxon>
    </lineage>
</organism>
<sequence>MRWFFSLLVLLPLFPALSVSEGADIAALRLLIPIAALGWLVTGLQRRRVAFPLAPPVLCVTAFIAFAALSFLWAEAPAFAFRKSAFFLSLLPVVLLVPLLAPRAVLRALVLGSLASSSIGLAVFFLQFPFGGDSVMAAIQSAAPILWGGASARAAFQFPSWFVDLGGATVLRAFIPFPDPHTAALFWGMGISGALALGGAWFLGAILSAFAILATFSRGGVAALAVILMAFVAMRFLFGERLPRRPASPELQRGEQAGLRILQFIGAALLLVTFSAVVFGEPLIGRLASTFDLSEGSNAARLSIWQSAAKEAAAHPLLGAGLGGFASAVDPSGGFRVPSNAHSTYLEIAAELGIIGFVLFVSALGTAIAMAVRRARTSRAHAGIALALLFFAAHAVFETDLYSPPNFVALLVLLTLAGSNARK</sequence>
<feature type="transmembrane region" description="Helical" evidence="5">
    <location>
        <begin position="28"/>
        <end position="44"/>
    </location>
</feature>
<dbReference type="Pfam" id="PF04932">
    <property type="entry name" value="Wzy_C"/>
    <property type="match status" value="1"/>
</dbReference>
<feature type="transmembrane region" description="Helical" evidence="5">
    <location>
        <begin position="56"/>
        <end position="74"/>
    </location>
</feature>
<feature type="transmembrane region" description="Helical" evidence="5">
    <location>
        <begin position="403"/>
        <end position="421"/>
    </location>
</feature>
<evidence type="ECO:0000256" key="1">
    <source>
        <dbReference type="ARBA" id="ARBA00004141"/>
    </source>
</evidence>
<keyword evidence="2 5" id="KW-0812">Transmembrane</keyword>
<keyword evidence="3 5" id="KW-1133">Transmembrane helix</keyword>
<proteinExistence type="predicted"/>
<keyword evidence="4 5" id="KW-0472">Membrane</keyword>
<evidence type="ECO:0000313" key="7">
    <source>
        <dbReference type="EMBL" id="OHA49346.1"/>
    </source>
</evidence>
<dbReference type="PANTHER" id="PTHR37422">
    <property type="entry name" value="TEICHURONIC ACID BIOSYNTHESIS PROTEIN TUAE"/>
    <property type="match status" value="1"/>
</dbReference>
<accession>A0A1G2PM00</accession>
<feature type="transmembrane region" description="Helical" evidence="5">
    <location>
        <begin position="154"/>
        <end position="174"/>
    </location>
</feature>
<evidence type="ECO:0000256" key="3">
    <source>
        <dbReference type="ARBA" id="ARBA00022989"/>
    </source>
</evidence>
<feature type="domain" description="O-antigen ligase-related" evidence="6">
    <location>
        <begin position="204"/>
        <end position="361"/>
    </location>
</feature>
<evidence type="ECO:0000256" key="4">
    <source>
        <dbReference type="ARBA" id="ARBA00023136"/>
    </source>
</evidence>
<dbReference type="InterPro" id="IPR007016">
    <property type="entry name" value="O-antigen_ligase-rel_domated"/>
</dbReference>
<feature type="transmembrane region" description="Helical" evidence="5">
    <location>
        <begin position="219"/>
        <end position="238"/>
    </location>
</feature>
<dbReference type="EMBL" id="MHST01000011">
    <property type="protein sequence ID" value="OHA49346.1"/>
    <property type="molecule type" value="Genomic_DNA"/>
</dbReference>
<evidence type="ECO:0000313" key="8">
    <source>
        <dbReference type="Proteomes" id="UP000178690"/>
    </source>
</evidence>
<dbReference type="PANTHER" id="PTHR37422:SF13">
    <property type="entry name" value="LIPOPOLYSACCHARIDE BIOSYNTHESIS PROTEIN PA4999-RELATED"/>
    <property type="match status" value="1"/>
</dbReference>
<feature type="transmembrane region" description="Helical" evidence="5">
    <location>
        <begin position="379"/>
        <end position="397"/>
    </location>
</feature>
<dbReference type="GO" id="GO:0016020">
    <property type="term" value="C:membrane"/>
    <property type="evidence" value="ECO:0007669"/>
    <property type="project" value="UniProtKB-SubCell"/>
</dbReference>
<gene>
    <name evidence="7" type="ORF">A2682_01535</name>
</gene>
<dbReference type="Proteomes" id="UP000178690">
    <property type="component" value="Unassembled WGS sequence"/>
</dbReference>
<dbReference type="STRING" id="1802363.A2682_01535"/>
<protein>
    <recommendedName>
        <fullName evidence="6">O-antigen ligase-related domain-containing protein</fullName>
    </recommendedName>
</protein>
<comment type="subcellular location">
    <subcellularLocation>
        <location evidence="1">Membrane</location>
        <topology evidence="1">Multi-pass membrane protein</topology>
    </subcellularLocation>
</comment>
<evidence type="ECO:0000256" key="2">
    <source>
        <dbReference type="ARBA" id="ARBA00022692"/>
    </source>
</evidence>
<evidence type="ECO:0000256" key="5">
    <source>
        <dbReference type="SAM" id="Phobius"/>
    </source>
</evidence>
<reference evidence="7 8" key="1">
    <citation type="journal article" date="2016" name="Nat. Commun.">
        <title>Thousands of microbial genomes shed light on interconnected biogeochemical processes in an aquifer system.</title>
        <authorList>
            <person name="Anantharaman K."/>
            <person name="Brown C.T."/>
            <person name="Hug L.A."/>
            <person name="Sharon I."/>
            <person name="Castelle C.J."/>
            <person name="Probst A.J."/>
            <person name="Thomas B.C."/>
            <person name="Singh A."/>
            <person name="Wilkins M.J."/>
            <person name="Karaoz U."/>
            <person name="Brodie E.L."/>
            <person name="Williams K.H."/>
            <person name="Hubbard S.S."/>
            <person name="Banfield J.F."/>
        </authorList>
    </citation>
    <scope>NUCLEOTIDE SEQUENCE [LARGE SCALE GENOMIC DNA]</scope>
    <source>
        <strain evidence="8">RIFCSPHIGHO2_01_FULL_58_15</strain>
    </source>
</reference>
<comment type="caution">
    <text evidence="7">The sequence shown here is derived from an EMBL/GenBank/DDBJ whole genome shotgun (WGS) entry which is preliminary data.</text>
</comment>
<dbReference type="InterPro" id="IPR051533">
    <property type="entry name" value="WaaL-like"/>
</dbReference>
<feature type="transmembrane region" description="Helical" evidence="5">
    <location>
        <begin position="80"/>
        <end position="101"/>
    </location>
</feature>
<feature type="transmembrane region" description="Helical" evidence="5">
    <location>
        <begin position="108"/>
        <end position="128"/>
    </location>
</feature>
<name>A0A1G2PM00_TERXR</name>
<feature type="transmembrane region" description="Helical" evidence="5">
    <location>
        <begin position="348"/>
        <end position="372"/>
    </location>
</feature>
<feature type="transmembrane region" description="Helical" evidence="5">
    <location>
        <begin position="259"/>
        <end position="279"/>
    </location>
</feature>
<evidence type="ECO:0000259" key="6">
    <source>
        <dbReference type="Pfam" id="PF04932"/>
    </source>
</evidence>
<dbReference type="AlphaFoldDB" id="A0A1G2PM00"/>